<keyword evidence="4" id="KW-1185">Reference proteome</keyword>
<protein>
    <submittedName>
        <fullName evidence="3">Response regulator</fullName>
    </submittedName>
</protein>
<dbReference type="EMBL" id="JASHIF010000018">
    <property type="protein sequence ID" value="MDI9861243.1"/>
    <property type="molecule type" value="Genomic_DNA"/>
</dbReference>
<dbReference type="PANTHER" id="PTHR44520">
    <property type="entry name" value="RESPONSE REGULATOR RCP1-RELATED"/>
    <property type="match status" value="1"/>
</dbReference>
<sequence>MKKGHILLVEDNEGDILLTQEAFEHSSLVDKLSVVRNGKEAMDFLTKKGKYAHEAPPDFVLLDVNIPKKNGHEVLRFIKNTENIKHIPVVMFTTSSTPKDISMAYENHANCYITKPVDVKSFQTTVSQIEKFWLSLVQLSPNNYA</sequence>
<evidence type="ECO:0000313" key="3">
    <source>
        <dbReference type="EMBL" id="MDI9861243.1"/>
    </source>
</evidence>
<dbReference type="PANTHER" id="PTHR44520:SF2">
    <property type="entry name" value="RESPONSE REGULATOR RCP1"/>
    <property type="match status" value="1"/>
</dbReference>
<dbReference type="PROSITE" id="PS50110">
    <property type="entry name" value="RESPONSE_REGULATORY"/>
    <property type="match status" value="1"/>
</dbReference>
<accession>A0ABT6YCC2</accession>
<keyword evidence="1" id="KW-0597">Phosphoprotein</keyword>
<dbReference type="SUPFAM" id="SSF52172">
    <property type="entry name" value="CheY-like"/>
    <property type="match status" value="1"/>
</dbReference>
<feature type="domain" description="Response regulatory" evidence="2">
    <location>
        <begin position="5"/>
        <end position="130"/>
    </location>
</feature>
<dbReference type="CDD" id="cd17557">
    <property type="entry name" value="REC_Rcp-like"/>
    <property type="match status" value="1"/>
</dbReference>
<dbReference type="Gene3D" id="3.40.50.2300">
    <property type="match status" value="1"/>
</dbReference>
<proteinExistence type="predicted"/>
<dbReference type="RefSeq" id="WP_283345732.1">
    <property type="nucleotide sequence ID" value="NZ_JASHIF010000018.1"/>
</dbReference>
<feature type="modified residue" description="4-aspartylphosphate" evidence="1">
    <location>
        <position position="63"/>
    </location>
</feature>
<dbReference type="Pfam" id="PF00072">
    <property type="entry name" value="Response_reg"/>
    <property type="match status" value="1"/>
</dbReference>
<name>A0ABT6YCC2_9BACT</name>
<organism evidence="3 4">
    <name type="scientific">Flectobacillus roseus</name>
    <dbReference type="NCBI Taxonomy" id="502259"/>
    <lineage>
        <taxon>Bacteria</taxon>
        <taxon>Pseudomonadati</taxon>
        <taxon>Bacteroidota</taxon>
        <taxon>Cytophagia</taxon>
        <taxon>Cytophagales</taxon>
        <taxon>Flectobacillaceae</taxon>
        <taxon>Flectobacillus</taxon>
    </lineage>
</organism>
<evidence type="ECO:0000259" key="2">
    <source>
        <dbReference type="PROSITE" id="PS50110"/>
    </source>
</evidence>
<dbReference type="Proteomes" id="UP001236507">
    <property type="component" value="Unassembled WGS sequence"/>
</dbReference>
<dbReference type="InterPro" id="IPR001789">
    <property type="entry name" value="Sig_transdc_resp-reg_receiver"/>
</dbReference>
<dbReference type="SMART" id="SM00448">
    <property type="entry name" value="REC"/>
    <property type="match status" value="1"/>
</dbReference>
<dbReference type="InterPro" id="IPR011006">
    <property type="entry name" value="CheY-like_superfamily"/>
</dbReference>
<dbReference type="InterPro" id="IPR052893">
    <property type="entry name" value="TCS_response_regulator"/>
</dbReference>
<gene>
    <name evidence="3" type="ORF">QM524_18640</name>
</gene>
<comment type="caution">
    <text evidence="3">The sequence shown here is derived from an EMBL/GenBank/DDBJ whole genome shotgun (WGS) entry which is preliminary data.</text>
</comment>
<evidence type="ECO:0000313" key="4">
    <source>
        <dbReference type="Proteomes" id="UP001236507"/>
    </source>
</evidence>
<reference evidence="3 4" key="1">
    <citation type="submission" date="2023-05" db="EMBL/GenBank/DDBJ databases">
        <title>Novel species of genus Flectobacillus isolated from stream in China.</title>
        <authorList>
            <person name="Lu H."/>
        </authorList>
    </citation>
    <scope>NUCLEOTIDE SEQUENCE [LARGE SCALE GENOMIC DNA]</scope>
    <source>
        <strain evidence="3 4">KCTC 42575</strain>
    </source>
</reference>
<evidence type="ECO:0000256" key="1">
    <source>
        <dbReference type="PROSITE-ProRule" id="PRU00169"/>
    </source>
</evidence>